<dbReference type="AlphaFoldDB" id="A0A2T0U8R7"/>
<name>A0A2T0U8R7_9SPHI</name>
<evidence type="ECO:0000259" key="5">
    <source>
        <dbReference type="PROSITE" id="PS51007"/>
    </source>
</evidence>
<dbReference type="InterPro" id="IPR009056">
    <property type="entry name" value="Cyt_c-like_dom"/>
</dbReference>
<dbReference type="Proteomes" id="UP000238034">
    <property type="component" value="Unassembled WGS sequence"/>
</dbReference>
<sequence length="211" mass="22962">MQALLKLCTTKGSMLVMNKLRIFSAALIAVAGSAVVSSCGGDKQNPGLEFARNMYDPIAYNPDQPNKNFANGQTAQLPPSGTTPVGYDKVDEYPNTNEGYLAASNNLVNPLTRNKQNLTEGKNLYLHMCSQCHGPQGNGDGTIVALEKFPPPPSYSKGNSSRGGAMKDLTDGKIFHTITYGLNLMGPHRAQLDPTERWKIVMYVKELQKLQ</sequence>
<reference evidence="6 7" key="1">
    <citation type="submission" date="2018-03" db="EMBL/GenBank/DDBJ databases">
        <title>Genomic Encyclopedia of Type Strains, Phase III (KMG-III): the genomes of soil and plant-associated and newly described type strains.</title>
        <authorList>
            <person name="Whitman W."/>
        </authorList>
    </citation>
    <scope>NUCLEOTIDE SEQUENCE [LARGE SCALE GENOMIC DNA]</scope>
    <source>
        <strain evidence="6 7">CGMCC 1.9313</strain>
    </source>
</reference>
<keyword evidence="3 4" id="KW-0408">Iron</keyword>
<dbReference type="GO" id="GO:0046872">
    <property type="term" value="F:metal ion binding"/>
    <property type="evidence" value="ECO:0007669"/>
    <property type="project" value="UniProtKB-KW"/>
</dbReference>
<evidence type="ECO:0000256" key="3">
    <source>
        <dbReference type="ARBA" id="ARBA00023004"/>
    </source>
</evidence>
<keyword evidence="7" id="KW-1185">Reference proteome</keyword>
<evidence type="ECO:0000256" key="1">
    <source>
        <dbReference type="ARBA" id="ARBA00022617"/>
    </source>
</evidence>
<organism evidence="6 7">
    <name type="scientific">Arcticibacter pallidicorallinus</name>
    <dbReference type="NCBI Taxonomy" id="1259464"/>
    <lineage>
        <taxon>Bacteria</taxon>
        <taxon>Pseudomonadati</taxon>
        <taxon>Bacteroidota</taxon>
        <taxon>Sphingobacteriia</taxon>
        <taxon>Sphingobacteriales</taxon>
        <taxon>Sphingobacteriaceae</taxon>
        <taxon>Arcticibacter</taxon>
    </lineage>
</organism>
<keyword evidence="2 4" id="KW-0479">Metal-binding</keyword>
<dbReference type="PROSITE" id="PS51007">
    <property type="entry name" value="CYTC"/>
    <property type="match status" value="1"/>
</dbReference>
<evidence type="ECO:0000313" key="7">
    <source>
        <dbReference type="Proteomes" id="UP000238034"/>
    </source>
</evidence>
<accession>A0A2T0U8R7</accession>
<comment type="caution">
    <text evidence="6">The sequence shown here is derived from an EMBL/GenBank/DDBJ whole genome shotgun (WGS) entry which is preliminary data.</text>
</comment>
<dbReference type="SUPFAM" id="SSF46626">
    <property type="entry name" value="Cytochrome c"/>
    <property type="match status" value="1"/>
</dbReference>
<dbReference type="PANTHER" id="PTHR40394:SF2">
    <property type="entry name" value="QUINOL:CYTOCHROME C OXIDOREDUCTASE MEMBRANE PROTEIN"/>
    <property type="match status" value="1"/>
</dbReference>
<keyword evidence="1 4" id="KW-0349">Heme</keyword>
<dbReference type="EMBL" id="PVTH01000002">
    <property type="protein sequence ID" value="PRY54319.1"/>
    <property type="molecule type" value="Genomic_DNA"/>
</dbReference>
<evidence type="ECO:0000256" key="4">
    <source>
        <dbReference type="PROSITE-ProRule" id="PRU00433"/>
    </source>
</evidence>
<dbReference type="Pfam" id="PF13442">
    <property type="entry name" value="Cytochrome_CBB3"/>
    <property type="match status" value="1"/>
</dbReference>
<gene>
    <name evidence="6" type="ORF">B0I27_10285</name>
</gene>
<dbReference type="InterPro" id="IPR036909">
    <property type="entry name" value="Cyt_c-like_dom_sf"/>
</dbReference>
<dbReference type="PANTHER" id="PTHR40394">
    <property type="entry name" value="LIPOPROTEIN-RELATED"/>
    <property type="match status" value="1"/>
</dbReference>
<proteinExistence type="predicted"/>
<dbReference type="Gene3D" id="1.10.760.10">
    <property type="entry name" value="Cytochrome c-like domain"/>
    <property type="match status" value="1"/>
</dbReference>
<dbReference type="GO" id="GO:0009055">
    <property type="term" value="F:electron transfer activity"/>
    <property type="evidence" value="ECO:0007669"/>
    <property type="project" value="InterPro"/>
</dbReference>
<feature type="domain" description="Cytochrome c" evidence="5">
    <location>
        <begin position="116"/>
        <end position="208"/>
    </location>
</feature>
<protein>
    <submittedName>
        <fullName evidence="6">Quinol:cytochrome c oxidoreductase monoheme cytochrome subunit</fullName>
    </submittedName>
</protein>
<evidence type="ECO:0000313" key="6">
    <source>
        <dbReference type="EMBL" id="PRY54319.1"/>
    </source>
</evidence>
<evidence type="ECO:0000256" key="2">
    <source>
        <dbReference type="ARBA" id="ARBA00022723"/>
    </source>
</evidence>
<dbReference type="GO" id="GO:0020037">
    <property type="term" value="F:heme binding"/>
    <property type="evidence" value="ECO:0007669"/>
    <property type="project" value="InterPro"/>
</dbReference>